<keyword evidence="1" id="KW-0812">Transmembrane</keyword>
<sequence>MLKVDADDAETTVTSTAGSRDDLNTVSSGGIETKWKRKKYFFSINAILFVEFFAITCIIVLCLFQENLCTILNSHSWIPYLTLTCYLCLITILTFFNKLIALYPLNLFALILMTFLYGSFLGSIAVQFNTLSVAVITSSTSLVLGLLSLLALVIPCDVTHWIFLVVVPILTLVVVPSMAYIAHGFRVFEPFQLVVSGLLTMVLLTLLVFSMQSLIKGEMGQVHSNERIRGVLQLYTHRLGILVQTLITVTQMFICWGDPRDI</sequence>
<feature type="transmembrane region" description="Helical" evidence="1">
    <location>
        <begin position="133"/>
        <end position="154"/>
    </location>
</feature>
<feature type="transmembrane region" description="Helical" evidence="1">
    <location>
        <begin position="160"/>
        <end position="181"/>
    </location>
</feature>
<dbReference type="AlphaFoldDB" id="A0A8I6RY34"/>
<proteinExistence type="predicted"/>
<name>A0A8I6RY34_CIMLE</name>
<feature type="transmembrane region" description="Helical" evidence="1">
    <location>
        <begin position="235"/>
        <end position="256"/>
    </location>
</feature>
<dbReference type="KEGG" id="clec:106668827"/>
<keyword evidence="1" id="KW-1133">Transmembrane helix</keyword>
<dbReference type="RefSeq" id="XP_014253446.1">
    <property type="nucleotide sequence ID" value="XM_014397960.2"/>
</dbReference>
<dbReference type="EnsemblMetazoa" id="XM_014397960.2">
    <property type="protein sequence ID" value="XP_014253446.1"/>
    <property type="gene ID" value="LOC106668827"/>
</dbReference>
<evidence type="ECO:0000313" key="3">
    <source>
        <dbReference type="Proteomes" id="UP000494040"/>
    </source>
</evidence>
<evidence type="ECO:0000313" key="2">
    <source>
        <dbReference type="EnsemblMetazoa" id="XP_014253446.1"/>
    </source>
</evidence>
<organism evidence="2 3">
    <name type="scientific">Cimex lectularius</name>
    <name type="common">Bed bug</name>
    <name type="synonym">Acanthia lectularia</name>
    <dbReference type="NCBI Taxonomy" id="79782"/>
    <lineage>
        <taxon>Eukaryota</taxon>
        <taxon>Metazoa</taxon>
        <taxon>Ecdysozoa</taxon>
        <taxon>Arthropoda</taxon>
        <taxon>Hexapoda</taxon>
        <taxon>Insecta</taxon>
        <taxon>Pterygota</taxon>
        <taxon>Neoptera</taxon>
        <taxon>Paraneoptera</taxon>
        <taxon>Hemiptera</taxon>
        <taxon>Heteroptera</taxon>
        <taxon>Panheteroptera</taxon>
        <taxon>Cimicomorpha</taxon>
        <taxon>Cimicidae</taxon>
        <taxon>Cimex</taxon>
    </lineage>
</organism>
<reference evidence="2" key="1">
    <citation type="submission" date="2022-01" db="UniProtKB">
        <authorList>
            <consortium name="EnsemblMetazoa"/>
        </authorList>
    </citation>
    <scope>IDENTIFICATION</scope>
</reference>
<feature type="transmembrane region" description="Helical" evidence="1">
    <location>
        <begin position="102"/>
        <end position="126"/>
    </location>
</feature>
<keyword evidence="3" id="KW-1185">Reference proteome</keyword>
<feature type="transmembrane region" description="Helical" evidence="1">
    <location>
        <begin position="193"/>
        <end position="215"/>
    </location>
</feature>
<keyword evidence="1" id="KW-0472">Membrane</keyword>
<dbReference type="Proteomes" id="UP000494040">
    <property type="component" value="Unassembled WGS sequence"/>
</dbReference>
<feature type="transmembrane region" description="Helical" evidence="1">
    <location>
        <begin position="40"/>
        <end position="64"/>
    </location>
</feature>
<protein>
    <submittedName>
        <fullName evidence="2">Uncharacterized protein</fullName>
    </submittedName>
</protein>
<evidence type="ECO:0000256" key="1">
    <source>
        <dbReference type="SAM" id="Phobius"/>
    </source>
</evidence>
<feature type="transmembrane region" description="Helical" evidence="1">
    <location>
        <begin position="76"/>
        <end position="96"/>
    </location>
</feature>
<accession>A0A8I6RY34</accession>
<dbReference type="GeneID" id="106668827"/>